<evidence type="ECO:0000313" key="1">
    <source>
        <dbReference type="EMBL" id="OGY96333.1"/>
    </source>
</evidence>
<protein>
    <submittedName>
        <fullName evidence="1">Uncharacterized protein</fullName>
    </submittedName>
</protein>
<evidence type="ECO:0000313" key="2">
    <source>
        <dbReference type="Proteomes" id="UP000176648"/>
    </source>
</evidence>
<dbReference type="EMBL" id="MHKU01000036">
    <property type="protein sequence ID" value="OGY96333.1"/>
    <property type="molecule type" value="Genomic_DNA"/>
</dbReference>
<gene>
    <name evidence="1" type="ORF">A2122_02090</name>
</gene>
<name>A0A1G2C4I7_9BACT</name>
<accession>A0A1G2C4I7</accession>
<organism evidence="1 2">
    <name type="scientific">Candidatus Liptonbacteria bacterium GWB1_49_6</name>
    <dbReference type="NCBI Taxonomy" id="1798644"/>
    <lineage>
        <taxon>Bacteria</taxon>
        <taxon>Candidatus Liptoniibacteriota</taxon>
    </lineage>
</organism>
<comment type="caution">
    <text evidence="1">The sequence shown here is derived from an EMBL/GenBank/DDBJ whole genome shotgun (WGS) entry which is preliminary data.</text>
</comment>
<dbReference type="Proteomes" id="UP000176648">
    <property type="component" value="Unassembled WGS sequence"/>
</dbReference>
<sequence length="208" mass="23593">MFGMIGRLLQWISKESLFGVVGASVVEGGKSIFGEAKRVFMEDMTKQAPPEDLAHLAEKITNLSDDTARTNLTTRLNKRIACIPPFTYGDADKMKMALLSLLQGIKNPSKEEEILKTLGRANESDFDAVVQMIYTDPKFVAFVRKSWALLKESSFVFWKQANAVAGNSRRVLKVLGVLDPACHQKKLDDFRTGRVRRHRWNNLFIFPW</sequence>
<dbReference type="AlphaFoldDB" id="A0A1G2C4I7"/>
<reference evidence="1 2" key="1">
    <citation type="journal article" date="2016" name="Nat. Commun.">
        <title>Thousands of microbial genomes shed light on interconnected biogeochemical processes in an aquifer system.</title>
        <authorList>
            <person name="Anantharaman K."/>
            <person name="Brown C.T."/>
            <person name="Hug L.A."/>
            <person name="Sharon I."/>
            <person name="Castelle C.J."/>
            <person name="Probst A.J."/>
            <person name="Thomas B.C."/>
            <person name="Singh A."/>
            <person name="Wilkins M.J."/>
            <person name="Karaoz U."/>
            <person name="Brodie E.L."/>
            <person name="Williams K.H."/>
            <person name="Hubbard S.S."/>
            <person name="Banfield J.F."/>
        </authorList>
    </citation>
    <scope>NUCLEOTIDE SEQUENCE [LARGE SCALE GENOMIC DNA]</scope>
</reference>
<proteinExistence type="predicted"/>